<dbReference type="Proteomes" id="UP000652761">
    <property type="component" value="Unassembled WGS sequence"/>
</dbReference>
<evidence type="ECO:0000313" key="2">
    <source>
        <dbReference type="Proteomes" id="UP000652761"/>
    </source>
</evidence>
<protein>
    <submittedName>
        <fullName evidence="1">Uncharacterized protein</fullName>
    </submittedName>
</protein>
<accession>A0A843XQY7</accession>
<gene>
    <name evidence="1" type="ORF">Taro_054750</name>
</gene>
<reference evidence="1" key="1">
    <citation type="submission" date="2017-07" db="EMBL/GenBank/DDBJ databases">
        <title>Taro Niue Genome Assembly and Annotation.</title>
        <authorList>
            <person name="Atibalentja N."/>
            <person name="Keating K."/>
            <person name="Fields C.J."/>
        </authorList>
    </citation>
    <scope>NUCLEOTIDE SEQUENCE</scope>
    <source>
        <strain evidence="1">Niue_2</strain>
        <tissue evidence="1">Leaf</tissue>
    </source>
</reference>
<dbReference type="AlphaFoldDB" id="A0A843XQY7"/>
<comment type="caution">
    <text evidence="1">The sequence shown here is derived from an EMBL/GenBank/DDBJ whole genome shotgun (WGS) entry which is preliminary data.</text>
</comment>
<name>A0A843XQY7_COLES</name>
<evidence type="ECO:0000313" key="1">
    <source>
        <dbReference type="EMBL" id="MQM21706.1"/>
    </source>
</evidence>
<keyword evidence="2" id="KW-1185">Reference proteome</keyword>
<dbReference type="OrthoDB" id="416253at2759"/>
<dbReference type="EMBL" id="NMUH01011453">
    <property type="protein sequence ID" value="MQM21706.1"/>
    <property type="molecule type" value="Genomic_DNA"/>
</dbReference>
<organism evidence="1 2">
    <name type="scientific">Colocasia esculenta</name>
    <name type="common">Wild taro</name>
    <name type="synonym">Arum esculentum</name>
    <dbReference type="NCBI Taxonomy" id="4460"/>
    <lineage>
        <taxon>Eukaryota</taxon>
        <taxon>Viridiplantae</taxon>
        <taxon>Streptophyta</taxon>
        <taxon>Embryophyta</taxon>
        <taxon>Tracheophyta</taxon>
        <taxon>Spermatophyta</taxon>
        <taxon>Magnoliopsida</taxon>
        <taxon>Liliopsida</taxon>
        <taxon>Araceae</taxon>
        <taxon>Aroideae</taxon>
        <taxon>Colocasieae</taxon>
        <taxon>Colocasia</taxon>
    </lineage>
</organism>
<sequence>MHFSKSWMEIHPRWRNDRILDYCKQNKIHVIRHLRRGMLSPGFDGMHAFSTHSVSYILDDQGFVDTRPEPLYPYNEAGFIADGTSSGQKSPLRSPSTQAEDECVLKETYEIVTGCTHYKKKR</sequence>
<proteinExistence type="predicted"/>